<gene>
    <name evidence="1" type="ORF">SAMN05216262_10661</name>
</gene>
<keyword evidence="2" id="KW-1185">Reference proteome</keyword>
<protein>
    <submittedName>
        <fullName evidence="1">Uncharacterized protein</fullName>
    </submittedName>
</protein>
<proteinExistence type="predicted"/>
<evidence type="ECO:0000313" key="2">
    <source>
        <dbReference type="Proteomes" id="UP000199297"/>
    </source>
</evidence>
<dbReference type="RefSeq" id="WP_085284749.1">
    <property type="nucleotide sequence ID" value="NZ_FOBI01000006.1"/>
</dbReference>
<dbReference type="Proteomes" id="UP000199297">
    <property type="component" value="Unassembled WGS sequence"/>
</dbReference>
<evidence type="ECO:0000313" key="1">
    <source>
        <dbReference type="EMBL" id="SEL12364.1"/>
    </source>
</evidence>
<organism evidence="1 2">
    <name type="scientific">Colwellia chukchiensis</name>
    <dbReference type="NCBI Taxonomy" id="641665"/>
    <lineage>
        <taxon>Bacteria</taxon>
        <taxon>Pseudomonadati</taxon>
        <taxon>Pseudomonadota</taxon>
        <taxon>Gammaproteobacteria</taxon>
        <taxon>Alteromonadales</taxon>
        <taxon>Colwelliaceae</taxon>
        <taxon>Colwellia</taxon>
    </lineage>
</organism>
<accession>A0A1H7MMJ5</accession>
<reference evidence="2" key="1">
    <citation type="submission" date="2016-10" db="EMBL/GenBank/DDBJ databases">
        <authorList>
            <person name="Varghese N."/>
            <person name="Submissions S."/>
        </authorList>
    </citation>
    <scope>NUCLEOTIDE SEQUENCE [LARGE SCALE GENOMIC DNA]</scope>
    <source>
        <strain evidence="2">CGMCC 1.9127</strain>
    </source>
</reference>
<dbReference type="EMBL" id="FOBI01000006">
    <property type="protein sequence ID" value="SEL12364.1"/>
    <property type="molecule type" value="Genomic_DNA"/>
</dbReference>
<sequence>MGTSNYLTPNEEKFEYWLKDNMPYLAKLWDFTESRYEKELVDNFLSVCSSSEAVMCCFAIQIWTGGGNTEYEFNLFRAMRTIGDKEIDIIHEWVANPWYC</sequence>
<dbReference type="OrthoDB" id="6401958at2"/>
<dbReference type="AlphaFoldDB" id="A0A1H7MMJ5"/>
<name>A0A1H7MMJ5_9GAMM</name>